<feature type="compositionally biased region" description="Low complexity" evidence="1">
    <location>
        <begin position="734"/>
        <end position="754"/>
    </location>
</feature>
<accession>A0A439DHA8</accession>
<dbReference type="PANTHER" id="PTHR36847:SF1">
    <property type="entry name" value="AMIDOLIGASE ENZYME"/>
    <property type="match status" value="1"/>
</dbReference>
<feature type="compositionally biased region" description="Acidic residues" evidence="1">
    <location>
        <begin position="334"/>
        <end position="349"/>
    </location>
</feature>
<evidence type="ECO:0008006" key="4">
    <source>
        <dbReference type="Google" id="ProtNLM"/>
    </source>
</evidence>
<feature type="compositionally biased region" description="Pro residues" evidence="1">
    <location>
        <begin position="609"/>
        <end position="622"/>
    </location>
</feature>
<dbReference type="EMBL" id="RYZI01000020">
    <property type="protein sequence ID" value="RWA13759.1"/>
    <property type="molecule type" value="Genomic_DNA"/>
</dbReference>
<organism evidence="2 3">
    <name type="scientific">Xylaria grammica</name>
    <dbReference type="NCBI Taxonomy" id="363999"/>
    <lineage>
        <taxon>Eukaryota</taxon>
        <taxon>Fungi</taxon>
        <taxon>Dikarya</taxon>
        <taxon>Ascomycota</taxon>
        <taxon>Pezizomycotina</taxon>
        <taxon>Sordariomycetes</taxon>
        <taxon>Xylariomycetidae</taxon>
        <taxon>Xylariales</taxon>
        <taxon>Xylariaceae</taxon>
        <taxon>Xylaria</taxon>
    </lineage>
</organism>
<feature type="compositionally biased region" description="Low complexity" evidence="1">
    <location>
        <begin position="566"/>
        <end position="578"/>
    </location>
</feature>
<keyword evidence="3" id="KW-1185">Reference proteome</keyword>
<proteinExistence type="predicted"/>
<dbReference type="Proteomes" id="UP000286045">
    <property type="component" value="Unassembled WGS sequence"/>
</dbReference>
<feature type="region of interest" description="Disordered" evidence="1">
    <location>
        <begin position="550"/>
        <end position="797"/>
    </location>
</feature>
<dbReference type="PANTHER" id="PTHR36847">
    <property type="entry name" value="AMIDOLIGASE ENZYME"/>
    <property type="match status" value="1"/>
</dbReference>
<dbReference type="STRING" id="363999.A0A439DHA8"/>
<dbReference type="InterPro" id="IPR022025">
    <property type="entry name" value="Amidoligase_2"/>
</dbReference>
<feature type="compositionally biased region" description="Low complexity" evidence="1">
    <location>
        <begin position="320"/>
        <end position="329"/>
    </location>
</feature>
<evidence type="ECO:0000256" key="1">
    <source>
        <dbReference type="SAM" id="MobiDB-lite"/>
    </source>
</evidence>
<reference evidence="2 3" key="1">
    <citation type="submission" date="2018-12" db="EMBL/GenBank/DDBJ databases">
        <title>Draft genome sequence of Xylaria grammica IHI A82.</title>
        <authorList>
            <person name="Buettner E."/>
            <person name="Kellner H."/>
        </authorList>
    </citation>
    <scope>NUCLEOTIDE SEQUENCE [LARGE SCALE GENOMIC DNA]</scope>
    <source>
        <strain evidence="2 3">IHI A82</strain>
    </source>
</reference>
<sequence>MTSNQQKETFTVPVGTRLSHGIELELLVAYLYPYEVDPDEQYSADLAPILRVADRGFLATESDVQEHIRTTLRDHGIRVNKKTSIFDDDIPDIPLHLTGLDQWDVDTDPTAMHGFEESRLVRGKAGEYRWIGLELRSPACWDVTDAYDEIRFVVNLIKSRYRVRVNPSCGFHVHVGNGPRYFDAKTLKRAGAFLFAADPMLSRLHAPWRRVGDYSMSIRHRSRLACWDRMQPADAEALVDRAAEEFYQLTNGLSKMNAIPVVPWSDTSMEQAEFMGRIRWEQYAKERVRNGPFMTLNVRPSSPGPGPKPSETSRVAITRSSGPSSPPSSLFIEQADDKDNGDDDDDDDYYGGGNNNAGAFRRRFQDLMETDEFRSRSLKEAGQLPDKLTEEEQYFVLSLMVCKEMFGHSRLEDLSDEEFRLIAIACAPYVEVTRSSYSWNPQANIFNLKDAHIGVGLAHPRPLRLNKLNAENILLNMEAQVDNGEVNVDLSDEGDEGDAEFPLDQIARSTQSVIDDLRAYPSFPERFVPALMREFDAMARAARRNQKYFGVSLQGGDQTTTDAGRASRPPSKSSSRLPTNSRASSPLNVGGNVPSPRGGDDDGFEQVFPRPPSGGAPLPYPTTPSNVPSPRGGDDDGFKLAFPRPSSAGFLPPYPTTPSNDQNLPRSDGESRALSRAPSRLREADNSSSGFDSINLDSNSGSSDGSGSHQSSANELGLRGGFSRPPGTPKNGGDDSSFASSGSSILLSDSSGDFNPPAFQALSSQGDGRPRPSTSGPSSFWVNAGPTGSRNNRAAPKLQPHDFLDLSNSYISRITSKTGLTYQHWDRISWLPYPGGPRDPRDPHPRFSEPEIGDRIEFAPRANYNFKAYGPQTLRGGRRSGEKRTIEFREAGGSLDAEWIVLWTKICVGIMRFCRDAMVSDFITVLEKIVSEEEGQRTDGWEVKYDVCDLLEDICLFTEAAMVRRRERDLGPPK</sequence>
<comment type="caution">
    <text evidence="2">The sequence shown here is derived from an EMBL/GenBank/DDBJ whole genome shotgun (WGS) entry which is preliminary data.</text>
</comment>
<evidence type="ECO:0000313" key="3">
    <source>
        <dbReference type="Proteomes" id="UP000286045"/>
    </source>
</evidence>
<feature type="compositionally biased region" description="Low complexity" evidence="1">
    <location>
        <begin position="692"/>
        <end position="714"/>
    </location>
</feature>
<gene>
    <name evidence="2" type="ORF">EKO27_g1354</name>
</gene>
<evidence type="ECO:0000313" key="2">
    <source>
        <dbReference type="EMBL" id="RWA13759.1"/>
    </source>
</evidence>
<feature type="region of interest" description="Disordered" evidence="1">
    <location>
        <begin position="294"/>
        <end position="357"/>
    </location>
</feature>
<name>A0A439DHA8_9PEZI</name>
<protein>
    <recommendedName>
        <fullName evidence="4">Amidoligase enzyme</fullName>
    </recommendedName>
</protein>
<dbReference type="AlphaFoldDB" id="A0A439DHA8"/>
<dbReference type="Pfam" id="PF12224">
    <property type="entry name" value="Amidoligase_2"/>
    <property type="match status" value="1"/>
</dbReference>